<dbReference type="Proteomes" id="UP000245609">
    <property type="component" value="Unassembled WGS sequence"/>
</dbReference>
<sequence length="125" mass="13774">MSPFSPQRIAWGAVEIGGKGRTNKFQGMIGWFQEGVPAKSLITCFCKISVISQKKTKTGVLKTQNALFTFIGQNRQGKQIVKRVFGFLQAFHSELAATWFAKPLIPPIVSKMSNKTVSAITKAQL</sequence>
<gene>
    <name evidence="1" type="ORF">BB560_001924</name>
</gene>
<protein>
    <submittedName>
        <fullName evidence="1">Uncharacterized protein</fullName>
    </submittedName>
</protein>
<proteinExistence type="predicted"/>
<dbReference type="AlphaFoldDB" id="A0A2T9ZGA9"/>
<keyword evidence="2" id="KW-1185">Reference proteome</keyword>
<reference evidence="1 2" key="1">
    <citation type="journal article" date="2018" name="MBio">
        <title>Comparative Genomics Reveals the Core Gene Toolbox for the Fungus-Insect Symbiosis.</title>
        <authorList>
            <person name="Wang Y."/>
            <person name="Stata M."/>
            <person name="Wang W."/>
            <person name="Stajich J.E."/>
            <person name="White M.M."/>
            <person name="Moncalvo J.M."/>
        </authorList>
    </citation>
    <scope>NUCLEOTIDE SEQUENCE [LARGE SCALE GENOMIC DNA]</scope>
    <source>
        <strain evidence="1 2">SC-DP-2</strain>
    </source>
</reference>
<evidence type="ECO:0000313" key="2">
    <source>
        <dbReference type="Proteomes" id="UP000245609"/>
    </source>
</evidence>
<evidence type="ECO:0000313" key="1">
    <source>
        <dbReference type="EMBL" id="PVV03589.1"/>
    </source>
</evidence>
<comment type="caution">
    <text evidence="1">The sequence shown here is derived from an EMBL/GenBank/DDBJ whole genome shotgun (WGS) entry which is preliminary data.</text>
</comment>
<organism evidence="1 2">
    <name type="scientific">Smittium megazygosporum</name>
    <dbReference type="NCBI Taxonomy" id="133381"/>
    <lineage>
        <taxon>Eukaryota</taxon>
        <taxon>Fungi</taxon>
        <taxon>Fungi incertae sedis</taxon>
        <taxon>Zoopagomycota</taxon>
        <taxon>Kickxellomycotina</taxon>
        <taxon>Harpellomycetes</taxon>
        <taxon>Harpellales</taxon>
        <taxon>Legeriomycetaceae</taxon>
        <taxon>Smittium</taxon>
    </lineage>
</organism>
<accession>A0A2T9ZGA9</accession>
<dbReference type="EMBL" id="MBFS01000215">
    <property type="protein sequence ID" value="PVV03589.1"/>
    <property type="molecule type" value="Genomic_DNA"/>
</dbReference>
<name>A0A2T9ZGA9_9FUNG</name>